<dbReference type="InterPro" id="IPR002818">
    <property type="entry name" value="DJ-1/PfpI"/>
</dbReference>
<keyword evidence="3" id="KW-0315">Glutamine amidotransferase</keyword>
<dbReference type="PANTHER" id="PTHR42733:SF12">
    <property type="entry name" value="PROTEINASE"/>
    <property type="match status" value="1"/>
</dbReference>
<dbReference type="GO" id="GO:0016740">
    <property type="term" value="F:transferase activity"/>
    <property type="evidence" value="ECO:0007669"/>
    <property type="project" value="UniProtKB-KW"/>
</dbReference>
<gene>
    <name evidence="3" type="ORF">IDM49_02220</name>
</gene>
<comment type="similarity">
    <text evidence="1">Belongs to the peptidase C56 family.</text>
</comment>
<dbReference type="PROSITE" id="PS51276">
    <property type="entry name" value="PEPTIDASE_C56_PFPI"/>
    <property type="match status" value="1"/>
</dbReference>
<evidence type="ECO:0000313" key="3">
    <source>
        <dbReference type="EMBL" id="QNV38124.1"/>
    </source>
</evidence>
<dbReference type="GeneID" id="96623040"/>
<evidence type="ECO:0000256" key="1">
    <source>
        <dbReference type="ARBA" id="ARBA00008542"/>
    </source>
</evidence>
<proteinExistence type="inferred from homology"/>
<keyword evidence="3" id="KW-0808">Transferase</keyword>
<protein>
    <submittedName>
        <fullName evidence="3">Type 1 glutamine amidotransferase</fullName>
    </submittedName>
</protein>
<dbReference type="RefSeq" id="WP_068169058.1">
    <property type="nucleotide sequence ID" value="NZ_CP061539.1"/>
</dbReference>
<evidence type="ECO:0000313" key="4">
    <source>
        <dbReference type="Proteomes" id="UP000516404"/>
    </source>
</evidence>
<dbReference type="InterPro" id="IPR029062">
    <property type="entry name" value="Class_I_gatase-like"/>
</dbReference>
<evidence type="ECO:0000259" key="2">
    <source>
        <dbReference type="Pfam" id="PF01965"/>
    </source>
</evidence>
<dbReference type="InterPro" id="IPR006286">
    <property type="entry name" value="C56_PfpI-like"/>
</dbReference>
<dbReference type="Proteomes" id="UP000516404">
    <property type="component" value="Chromosome"/>
</dbReference>
<dbReference type="EMBL" id="CP061539">
    <property type="protein sequence ID" value="QNV38124.1"/>
    <property type="molecule type" value="Genomic_DNA"/>
</dbReference>
<dbReference type="KEGG" id="rter:IDM49_02220"/>
<dbReference type="Pfam" id="PF01965">
    <property type="entry name" value="DJ-1_PfpI"/>
    <property type="match status" value="1"/>
</dbReference>
<sequence length="178" mass="19157">MADLSNKKVLILASQGVEQIELTSPRDALKDAGAQVSLAAPEGKEFQGMNGDWEKADTFTPDLALADVNVEDFDALVLAGGTLNADAMRINPEARSITVQFFEAEKPVAAICHAPWLLIDSKKVEGKKLTSYTSVKLDLQNAGAEWVDEEVVEDGNLITSRNPGDLEAFNKAIIAKLS</sequence>
<dbReference type="Gene3D" id="3.40.50.880">
    <property type="match status" value="1"/>
</dbReference>
<dbReference type="SUPFAM" id="SSF52317">
    <property type="entry name" value="Class I glutamine amidotransferase-like"/>
    <property type="match status" value="1"/>
</dbReference>
<dbReference type="PANTHER" id="PTHR42733">
    <property type="entry name" value="DJ-1 PROTEIN"/>
    <property type="match status" value="1"/>
</dbReference>
<keyword evidence="4" id="KW-1185">Reference proteome</keyword>
<organism evidence="3 4">
    <name type="scientific">Rothia terrae</name>
    <dbReference type="NCBI Taxonomy" id="396015"/>
    <lineage>
        <taxon>Bacteria</taxon>
        <taxon>Bacillati</taxon>
        <taxon>Actinomycetota</taxon>
        <taxon>Actinomycetes</taxon>
        <taxon>Micrococcales</taxon>
        <taxon>Micrococcaceae</taxon>
        <taxon>Rothia</taxon>
    </lineage>
</organism>
<dbReference type="NCBIfam" id="TIGR01382">
    <property type="entry name" value="PfpI"/>
    <property type="match status" value="1"/>
</dbReference>
<accession>A0A7H2BEM8</accession>
<dbReference type="CDD" id="cd03134">
    <property type="entry name" value="GATase1_PfpI_like"/>
    <property type="match status" value="1"/>
</dbReference>
<name>A0A7H2BEM8_9MICC</name>
<reference evidence="3 4" key="1">
    <citation type="submission" date="2020-09" db="EMBL/GenBank/DDBJ databases">
        <title>Investigation of environmental microbes.</title>
        <authorList>
            <person name="Ou Y."/>
            <person name="Kang Q."/>
        </authorList>
    </citation>
    <scope>NUCLEOTIDE SEQUENCE [LARGE SCALE GENOMIC DNA]</scope>
    <source>
        <strain evidence="3 4">KJZ-14</strain>
    </source>
</reference>
<dbReference type="AlphaFoldDB" id="A0A7H2BEM8"/>
<feature type="domain" description="DJ-1/PfpI" evidence="2">
    <location>
        <begin position="7"/>
        <end position="175"/>
    </location>
</feature>